<dbReference type="PANTHER" id="PTHR30006">
    <property type="entry name" value="THIAMINE-BINDING PERIPLASMIC PROTEIN-RELATED"/>
    <property type="match status" value="1"/>
</dbReference>
<dbReference type="NCBIfam" id="TIGR01276">
    <property type="entry name" value="thiB"/>
    <property type="match status" value="1"/>
</dbReference>
<dbReference type="Pfam" id="PF13343">
    <property type="entry name" value="SBP_bac_6"/>
    <property type="match status" value="1"/>
</dbReference>
<proteinExistence type="inferred from homology"/>
<dbReference type="EMBL" id="QAOH01000010">
    <property type="protein sequence ID" value="PTQ70142.1"/>
    <property type="molecule type" value="Genomic_DNA"/>
</dbReference>
<organism evidence="7 8">
    <name type="scientific">Celeribacter persicus</name>
    <dbReference type="NCBI Taxonomy" id="1651082"/>
    <lineage>
        <taxon>Bacteria</taxon>
        <taxon>Pseudomonadati</taxon>
        <taxon>Pseudomonadota</taxon>
        <taxon>Alphaproteobacteria</taxon>
        <taxon>Rhodobacterales</taxon>
        <taxon>Roseobacteraceae</taxon>
        <taxon>Celeribacter</taxon>
    </lineage>
</organism>
<evidence type="ECO:0000256" key="1">
    <source>
        <dbReference type="ARBA" id="ARBA00004418"/>
    </source>
</evidence>
<dbReference type="InterPro" id="IPR005948">
    <property type="entry name" value="ThiB-like"/>
</dbReference>
<dbReference type="GO" id="GO:0030976">
    <property type="term" value="F:thiamine pyrophosphate binding"/>
    <property type="evidence" value="ECO:0007669"/>
    <property type="project" value="TreeGrafter"/>
</dbReference>
<feature type="chain" id="PRO_5015655709" evidence="6">
    <location>
        <begin position="24"/>
        <end position="329"/>
    </location>
</feature>
<dbReference type="RefSeq" id="WP_107817057.1">
    <property type="nucleotide sequence ID" value="NZ_QAOH01000010.1"/>
</dbReference>
<dbReference type="AlphaFoldDB" id="A0A2T5HF04"/>
<accession>A0A2T5HF04</accession>
<evidence type="ECO:0000256" key="6">
    <source>
        <dbReference type="SAM" id="SignalP"/>
    </source>
</evidence>
<keyword evidence="5" id="KW-0574">Periplasm</keyword>
<gene>
    <name evidence="7" type="ORF">C8N42_11025</name>
</gene>
<evidence type="ECO:0000256" key="4">
    <source>
        <dbReference type="ARBA" id="ARBA00022729"/>
    </source>
</evidence>
<keyword evidence="4 6" id="KW-0732">Signal</keyword>
<reference evidence="7 8" key="1">
    <citation type="submission" date="2018-04" db="EMBL/GenBank/DDBJ databases">
        <title>Genomic Encyclopedia of Archaeal and Bacterial Type Strains, Phase II (KMG-II): from individual species to whole genera.</title>
        <authorList>
            <person name="Goeker M."/>
        </authorList>
    </citation>
    <scope>NUCLEOTIDE SEQUENCE [LARGE SCALE GENOMIC DNA]</scope>
    <source>
        <strain evidence="7 8">DSM 100434</strain>
    </source>
</reference>
<dbReference type="OrthoDB" id="8013425at2"/>
<dbReference type="GO" id="GO:0015888">
    <property type="term" value="P:thiamine transport"/>
    <property type="evidence" value="ECO:0007669"/>
    <property type="project" value="InterPro"/>
</dbReference>
<comment type="subcellular location">
    <subcellularLocation>
        <location evidence="1">Periplasm</location>
    </subcellularLocation>
</comment>
<dbReference type="SUPFAM" id="SSF53850">
    <property type="entry name" value="Periplasmic binding protein-like II"/>
    <property type="match status" value="1"/>
</dbReference>
<dbReference type="InterPro" id="IPR006061">
    <property type="entry name" value="SBP_1_CS"/>
</dbReference>
<dbReference type="CDD" id="cd13545">
    <property type="entry name" value="PBP2_TbpA"/>
    <property type="match status" value="1"/>
</dbReference>
<comment type="caution">
    <text evidence="7">The sequence shown here is derived from an EMBL/GenBank/DDBJ whole genome shotgun (WGS) entry which is preliminary data.</text>
</comment>
<dbReference type="Proteomes" id="UP000244077">
    <property type="component" value="Unassembled WGS sequence"/>
</dbReference>
<keyword evidence="3" id="KW-0813">Transport</keyword>
<comment type="similarity">
    <text evidence="2">Belongs to the bacterial solute-binding protein 1 family.</text>
</comment>
<evidence type="ECO:0000256" key="5">
    <source>
        <dbReference type="ARBA" id="ARBA00022764"/>
    </source>
</evidence>
<dbReference type="GO" id="GO:0055085">
    <property type="term" value="P:transmembrane transport"/>
    <property type="evidence" value="ECO:0007669"/>
    <property type="project" value="InterPro"/>
</dbReference>
<dbReference type="GO" id="GO:0030288">
    <property type="term" value="C:outer membrane-bounded periplasmic space"/>
    <property type="evidence" value="ECO:0007669"/>
    <property type="project" value="InterPro"/>
</dbReference>
<evidence type="ECO:0000256" key="2">
    <source>
        <dbReference type="ARBA" id="ARBA00008520"/>
    </source>
</evidence>
<sequence length="329" mass="36553">MKYGLTHSALTLAAILTAQAVSADPLTIYAPDYFASEWGPGPAIKEAFEAQCDCEIEYVTGDLLPRLMLEGARTKADVAIGFNSDVTKKARETGLFAPHGLDLSPLTLPIDWEDDTFLPFNWSYTAFVYDNTKIENPPTSFHELVNSDEDWTIAIQDPRTSISGLALVLWGKEVFGDEAPEAWAKLAPKVTTVTKGWSEAYGLFTDGEVDMVLSYTTSPAYHIIAEEDETKSAALFDEGHYFMVELAAKLAGTDQPELADEFMAFILSPTFQNIIPTANWSYPAALPKDQWPEAFSRLNYPEKAIFLNEDEADALRYEAIAEWRDAFSQ</sequence>
<dbReference type="GO" id="GO:0030975">
    <property type="term" value="F:thiamine binding"/>
    <property type="evidence" value="ECO:0007669"/>
    <property type="project" value="InterPro"/>
</dbReference>
<evidence type="ECO:0000313" key="7">
    <source>
        <dbReference type="EMBL" id="PTQ70142.1"/>
    </source>
</evidence>
<dbReference type="InterPro" id="IPR005967">
    <property type="entry name" value="ThiB"/>
</dbReference>
<dbReference type="PANTHER" id="PTHR30006:SF3">
    <property type="entry name" value="THIAMINE-BINDING PERIPLASMIC PROTEIN"/>
    <property type="match status" value="1"/>
</dbReference>
<dbReference type="NCBIfam" id="TIGR01254">
    <property type="entry name" value="sfuA"/>
    <property type="match status" value="1"/>
</dbReference>
<name>A0A2T5HF04_9RHOB</name>
<protein>
    <submittedName>
        <fullName evidence="7">Thiamine transport system substrate-binding protein</fullName>
    </submittedName>
</protein>
<evidence type="ECO:0000313" key="8">
    <source>
        <dbReference type="Proteomes" id="UP000244077"/>
    </source>
</evidence>
<dbReference type="PROSITE" id="PS01037">
    <property type="entry name" value="SBP_BACTERIAL_1"/>
    <property type="match status" value="1"/>
</dbReference>
<evidence type="ECO:0000256" key="3">
    <source>
        <dbReference type="ARBA" id="ARBA00022448"/>
    </source>
</evidence>
<feature type="signal peptide" evidence="6">
    <location>
        <begin position="1"/>
        <end position="23"/>
    </location>
</feature>
<dbReference type="Gene3D" id="3.40.190.10">
    <property type="entry name" value="Periplasmic binding protein-like II"/>
    <property type="match status" value="2"/>
</dbReference>
<keyword evidence="8" id="KW-1185">Reference proteome</keyword>